<evidence type="ECO:0000313" key="6">
    <source>
        <dbReference type="Proteomes" id="UP000002009"/>
    </source>
</evidence>
<proteinExistence type="predicted"/>
<keyword evidence="6" id="KW-1185">Reference proteome</keyword>
<evidence type="ECO:0000256" key="2">
    <source>
        <dbReference type="ARBA" id="ARBA00022640"/>
    </source>
</evidence>
<feature type="domain" description="Plastid lipid-associated protein/fibrillin conserved" evidence="4">
    <location>
        <begin position="3"/>
        <end position="172"/>
    </location>
</feature>
<dbReference type="KEGG" id="mis:MICPUN_72584"/>
<dbReference type="FunCoup" id="C1EFL5">
    <property type="interactions" value="65"/>
</dbReference>
<feature type="non-terminal residue" evidence="5">
    <location>
        <position position="174"/>
    </location>
</feature>
<dbReference type="InParanoid" id="C1EFL5"/>
<comment type="subcellular location">
    <subcellularLocation>
        <location evidence="1">Plastid</location>
    </subcellularLocation>
</comment>
<dbReference type="RefSeq" id="XP_002505618.1">
    <property type="nucleotide sequence ID" value="XM_002505572.1"/>
</dbReference>
<evidence type="ECO:0000256" key="3">
    <source>
        <dbReference type="SAM" id="MobiDB-lite"/>
    </source>
</evidence>
<reference evidence="5 6" key="1">
    <citation type="journal article" date="2009" name="Science">
        <title>Green evolution and dynamic adaptations revealed by genomes of the marine picoeukaryotes Micromonas.</title>
        <authorList>
            <person name="Worden A.Z."/>
            <person name="Lee J.H."/>
            <person name="Mock T."/>
            <person name="Rouze P."/>
            <person name="Simmons M.P."/>
            <person name="Aerts A.L."/>
            <person name="Allen A.E."/>
            <person name="Cuvelier M.L."/>
            <person name="Derelle E."/>
            <person name="Everett M.V."/>
            <person name="Foulon E."/>
            <person name="Grimwood J."/>
            <person name="Gundlach H."/>
            <person name="Henrissat B."/>
            <person name="Napoli C."/>
            <person name="McDonald S.M."/>
            <person name="Parker M.S."/>
            <person name="Rombauts S."/>
            <person name="Salamov A."/>
            <person name="Von Dassow P."/>
            <person name="Badger J.H."/>
            <person name="Coutinho P.M."/>
            <person name="Demir E."/>
            <person name="Dubchak I."/>
            <person name="Gentemann C."/>
            <person name="Eikrem W."/>
            <person name="Gready J.E."/>
            <person name="John U."/>
            <person name="Lanier W."/>
            <person name="Lindquist E.A."/>
            <person name="Lucas S."/>
            <person name="Mayer K.F."/>
            <person name="Moreau H."/>
            <person name="Not F."/>
            <person name="Otillar R."/>
            <person name="Panaud O."/>
            <person name="Pangilinan J."/>
            <person name="Paulsen I."/>
            <person name="Piegu B."/>
            <person name="Poliakov A."/>
            <person name="Robbens S."/>
            <person name="Schmutz J."/>
            <person name="Toulza E."/>
            <person name="Wyss T."/>
            <person name="Zelensky A."/>
            <person name="Zhou K."/>
            <person name="Armbrust E.V."/>
            <person name="Bhattacharya D."/>
            <person name="Goodenough U.W."/>
            <person name="Van de Peer Y."/>
            <person name="Grigoriev I.V."/>
        </authorList>
    </citation>
    <scope>NUCLEOTIDE SEQUENCE [LARGE SCALE GENOMIC DNA]</scope>
    <source>
        <strain evidence="6">RCC299 / NOUM17</strain>
    </source>
</reference>
<dbReference type="Proteomes" id="UP000002009">
    <property type="component" value="Chromosome 13"/>
</dbReference>
<evidence type="ECO:0000256" key="1">
    <source>
        <dbReference type="ARBA" id="ARBA00004474"/>
    </source>
</evidence>
<protein>
    <recommendedName>
        <fullName evidence="4">Plastid lipid-associated protein/fibrillin conserved domain-containing protein</fullName>
    </recommendedName>
</protein>
<organism evidence="5 6">
    <name type="scientific">Micromonas commoda (strain RCC299 / NOUM17 / CCMP2709)</name>
    <name type="common">Picoplanktonic green alga</name>
    <dbReference type="NCBI Taxonomy" id="296587"/>
    <lineage>
        <taxon>Eukaryota</taxon>
        <taxon>Viridiplantae</taxon>
        <taxon>Chlorophyta</taxon>
        <taxon>Mamiellophyceae</taxon>
        <taxon>Mamiellales</taxon>
        <taxon>Mamiellaceae</taxon>
        <taxon>Micromonas</taxon>
    </lineage>
</organism>
<dbReference type="AlphaFoldDB" id="C1EFL5"/>
<dbReference type="OMA" id="MERAPYN"/>
<feature type="non-terminal residue" evidence="5">
    <location>
        <position position="1"/>
    </location>
</feature>
<dbReference type="OrthoDB" id="423069at2759"/>
<accession>C1EFL5</accession>
<dbReference type="EMBL" id="CP001331">
    <property type="protein sequence ID" value="ACO66876.1"/>
    <property type="molecule type" value="Genomic_DNA"/>
</dbReference>
<evidence type="ECO:0000313" key="5">
    <source>
        <dbReference type="EMBL" id="ACO66876.1"/>
    </source>
</evidence>
<sequence>KNEVLRLAREQRRGVGHSPEDRAEMETAVDALIASRGNVGRANTRATVLTADWRLAWTSENETLFLLEKFPGGGDDGGAPITQAYQRIDVDAGTLRNEVVFSNGNTFVVDSVIEVTDETRVEFRFTKAALNLLAPTEASLPLPPFGRGWFDNVYVDGELRVARDSRGDTLVVVR</sequence>
<keyword evidence="2" id="KW-0934">Plastid</keyword>
<dbReference type="PANTHER" id="PTHR31906">
    <property type="entry name" value="PLASTID-LIPID-ASSOCIATED PROTEIN 4, CHLOROPLASTIC-RELATED"/>
    <property type="match status" value="1"/>
</dbReference>
<dbReference type="eggNOG" id="ENOG502QVAR">
    <property type="taxonomic scope" value="Eukaryota"/>
</dbReference>
<name>C1EFL5_MICCC</name>
<dbReference type="GeneID" id="8248779"/>
<dbReference type="GO" id="GO:0009536">
    <property type="term" value="C:plastid"/>
    <property type="evidence" value="ECO:0007669"/>
    <property type="project" value="UniProtKB-SubCell"/>
</dbReference>
<evidence type="ECO:0000259" key="4">
    <source>
        <dbReference type="Pfam" id="PF04755"/>
    </source>
</evidence>
<dbReference type="InterPro" id="IPR006843">
    <property type="entry name" value="PAP/fibrillin_dom"/>
</dbReference>
<gene>
    <name evidence="5" type="ORF">MICPUN_72584</name>
</gene>
<dbReference type="InterPro" id="IPR039633">
    <property type="entry name" value="PAP"/>
</dbReference>
<dbReference type="Pfam" id="PF04755">
    <property type="entry name" value="PAP_fibrillin"/>
    <property type="match status" value="1"/>
</dbReference>
<feature type="region of interest" description="Disordered" evidence="3">
    <location>
        <begin position="1"/>
        <end position="21"/>
    </location>
</feature>